<dbReference type="EMBL" id="MU004200">
    <property type="protein sequence ID" value="KAF2489000.1"/>
    <property type="molecule type" value="Genomic_DNA"/>
</dbReference>
<sequence>MTFVAKRIRNLTFIALNIIFTVGLMLYTHFIFQFFTMLEYLECDSQVHGKQRWGWANGGDFGP</sequence>
<reference evidence="2" key="1">
    <citation type="journal article" date="2020" name="Stud. Mycol.">
        <title>101 Dothideomycetes genomes: a test case for predicting lifestyles and emergence of pathogens.</title>
        <authorList>
            <person name="Haridas S."/>
            <person name="Albert R."/>
            <person name="Binder M."/>
            <person name="Bloem J."/>
            <person name="Labutti K."/>
            <person name="Salamov A."/>
            <person name="Andreopoulos B."/>
            <person name="Baker S."/>
            <person name="Barry K."/>
            <person name="Bills G."/>
            <person name="Bluhm B."/>
            <person name="Cannon C."/>
            <person name="Castanera R."/>
            <person name="Culley D."/>
            <person name="Daum C."/>
            <person name="Ezra D."/>
            <person name="Gonzalez J."/>
            <person name="Henrissat B."/>
            <person name="Kuo A."/>
            <person name="Liang C."/>
            <person name="Lipzen A."/>
            <person name="Lutzoni F."/>
            <person name="Magnuson J."/>
            <person name="Mondo S."/>
            <person name="Nolan M."/>
            <person name="Ohm R."/>
            <person name="Pangilinan J."/>
            <person name="Park H.-J."/>
            <person name="Ramirez L."/>
            <person name="Alfaro M."/>
            <person name="Sun H."/>
            <person name="Tritt A."/>
            <person name="Yoshinaga Y."/>
            <person name="Zwiers L.-H."/>
            <person name="Turgeon B."/>
            <person name="Goodwin S."/>
            <person name="Spatafora J."/>
            <person name="Crous P."/>
            <person name="Grigoriev I."/>
        </authorList>
    </citation>
    <scope>NUCLEOTIDE SEQUENCE</scope>
    <source>
        <strain evidence="2">CBS 269.34</strain>
    </source>
</reference>
<organism evidence="2 3">
    <name type="scientific">Lophium mytilinum</name>
    <dbReference type="NCBI Taxonomy" id="390894"/>
    <lineage>
        <taxon>Eukaryota</taxon>
        <taxon>Fungi</taxon>
        <taxon>Dikarya</taxon>
        <taxon>Ascomycota</taxon>
        <taxon>Pezizomycotina</taxon>
        <taxon>Dothideomycetes</taxon>
        <taxon>Pleosporomycetidae</taxon>
        <taxon>Mytilinidiales</taxon>
        <taxon>Mytilinidiaceae</taxon>
        <taxon>Lophium</taxon>
    </lineage>
</organism>
<dbReference type="AlphaFoldDB" id="A0A6A6Q9C7"/>
<dbReference type="Proteomes" id="UP000799750">
    <property type="component" value="Unassembled WGS sequence"/>
</dbReference>
<proteinExistence type="predicted"/>
<keyword evidence="1" id="KW-0472">Membrane</keyword>
<evidence type="ECO:0000313" key="2">
    <source>
        <dbReference type="EMBL" id="KAF2489000.1"/>
    </source>
</evidence>
<accession>A0A6A6Q9C7</accession>
<feature type="transmembrane region" description="Helical" evidence="1">
    <location>
        <begin position="12"/>
        <end position="32"/>
    </location>
</feature>
<gene>
    <name evidence="2" type="ORF">BU16DRAFT_532041</name>
</gene>
<name>A0A6A6Q9C7_9PEZI</name>
<evidence type="ECO:0000256" key="1">
    <source>
        <dbReference type="SAM" id="Phobius"/>
    </source>
</evidence>
<keyword evidence="1" id="KW-0812">Transmembrane</keyword>
<keyword evidence="1" id="KW-1133">Transmembrane helix</keyword>
<keyword evidence="3" id="KW-1185">Reference proteome</keyword>
<evidence type="ECO:0000313" key="3">
    <source>
        <dbReference type="Proteomes" id="UP000799750"/>
    </source>
</evidence>
<protein>
    <submittedName>
        <fullName evidence="2">Uncharacterized protein</fullName>
    </submittedName>
</protein>